<dbReference type="GO" id="GO:0045055">
    <property type="term" value="P:regulated exocytosis"/>
    <property type="evidence" value="ECO:0007669"/>
    <property type="project" value="TreeGrafter"/>
</dbReference>
<protein>
    <recommendedName>
        <fullName evidence="9">Rab11 family-interacting protein 1</fullName>
    </recommendedName>
    <alternativeName>
        <fullName evidence="10">Rab-coupling protein</fullName>
    </alternativeName>
</protein>
<keyword evidence="3" id="KW-0813">Transport</keyword>
<dbReference type="PROSITE" id="PS50004">
    <property type="entry name" value="C2"/>
    <property type="match status" value="1"/>
</dbReference>
<dbReference type="CDD" id="cd08682">
    <property type="entry name" value="C2_Rab11-FIP_classI"/>
    <property type="match status" value="1"/>
</dbReference>
<dbReference type="CTD" id="80223"/>
<organism evidence="14 15">
    <name type="scientific">Rhinopithecus bieti</name>
    <name type="common">Black snub-nosed monkey</name>
    <name type="synonym">Pygathrix bieti</name>
    <dbReference type="NCBI Taxonomy" id="61621"/>
    <lineage>
        <taxon>Eukaryota</taxon>
        <taxon>Metazoa</taxon>
        <taxon>Chordata</taxon>
        <taxon>Craniata</taxon>
        <taxon>Vertebrata</taxon>
        <taxon>Euteleostomi</taxon>
        <taxon>Mammalia</taxon>
        <taxon>Eutheria</taxon>
        <taxon>Euarchontoglires</taxon>
        <taxon>Primates</taxon>
        <taxon>Haplorrhini</taxon>
        <taxon>Catarrhini</taxon>
        <taxon>Cercopithecidae</taxon>
        <taxon>Colobinae</taxon>
        <taxon>Rhinopithecus</taxon>
    </lineage>
</organism>
<evidence type="ECO:0000256" key="1">
    <source>
        <dbReference type="ARBA" id="ARBA00004172"/>
    </source>
</evidence>
<reference evidence="14 15" key="1">
    <citation type="submission" date="2016-06" db="EMBL/GenBank/DDBJ databases">
        <title>Genome of Rhinopithecus bieti.</title>
        <authorList>
            <person name="Wu"/>
            <person name="C.-I. and Zhang"/>
            <person name="Y."/>
        </authorList>
    </citation>
    <scope>NUCLEOTIDE SEQUENCE</scope>
</reference>
<gene>
    <name evidence="14" type="primary">RAB11FIP1</name>
</gene>
<feature type="region of interest" description="Disordered" evidence="11">
    <location>
        <begin position="842"/>
        <end position="908"/>
    </location>
</feature>
<dbReference type="GeneTree" id="ENSGT00940000159649"/>
<evidence type="ECO:0000256" key="9">
    <source>
        <dbReference type="ARBA" id="ARBA00071490"/>
    </source>
</evidence>
<feature type="region of interest" description="Disordered" evidence="11">
    <location>
        <begin position="328"/>
        <end position="782"/>
    </location>
</feature>
<accession>A0A2K6LUI1</accession>
<keyword evidence="5" id="KW-0967">Endosome</keyword>
<dbReference type="SUPFAM" id="SSF49562">
    <property type="entry name" value="C2 domain (Calcium/lipid-binding domain, CaLB)"/>
    <property type="match status" value="1"/>
</dbReference>
<comment type="subcellular location">
    <subcellularLocation>
        <location evidence="2">Cytoplasmic vesicle</location>
    </subcellularLocation>
    <subcellularLocation>
        <location evidence="1">Recycling endosome</location>
    </subcellularLocation>
</comment>
<evidence type="ECO:0000256" key="11">
    <source>
        <dbReference type="SAM" id="MobiDB-lite"/>
    </source>
</evidence>
<proteinExistence type="predicted"/>
<dbReference type="Pfam" id="PF09457">
    <property type="entry name" value="RBD-FIP"/>
    <property type="match status" value="1"/>
</dbReference>
<feature type="compositionally biased region" description="Basic and acidic residues" evidence="11">
    <location>
        <begin position="698"/>
        <end position="715"/>
    </location>
</feature>
<dbReference type="GO" id="GO:0070164">
    <property type="term" value="P:negative regulation of adiponectin secretion"/>
    <property type="evidence" value="ECO:0007669"/>
    <property type="project" value="Ensembl"/>
</dbReference>
<evidence type="ECO:0000256" key="10">
    <source>
        <dbReference type="ARBA" id="ARBA00078365"/>
    </source>
</evidence>
<evidence type="ECO:0000259" key="12">
    <source>
        <dbReference type="PROSITE" id="PS50004"/>
    </source>
</evidence>
<evidence type="ECO:0000256" key="3">
    <source>
        <dbReference type="ARBA" id="ARBA00022448"/>
    </source>
</evidence>
<dbReference type="GeneID" id="108513583"/>
<feature type="compositionally biased region" description="Low complexity" evidence="11">
    <location>
        <begin position="588"/>
        <end position="612"/>
    </location>
</feature>
<comment type="function">
    <text evidence="8">A Rab11 effector protein involved in the endosomal recycling process. Also involved in controlling membrane trafficking along the phagocytic pathway and in phagocytosis. Interaction with RAB14 may function in the process of neurite formation.</text>
</comment>
<feature type="compositionally biased region" description="Basic and acidic residues" evidence="11">
    <location>
        <begin position="419"/>
        <end position="433"/>
    </location>
</feature>
<keyword evidence="4" id="KW-0597">Phosphoprotein</keyword>
<dbReference type="OrthoDB" id="8956628at2759"/>
<dbReference type="SUPFAM" id="SSF144270">
    <property type="entry name" value="Eferin C-derminal domain-like"/>
    <property type="match status" value="1"/>
</dbReference>
<dbReference type="STRING" id="61621.ENSRBIP00000027163"/>
<feature type="region of interest" description="Disordered" evidence="11">
    <location>
        <begin position="1154"/>
        <end position="1173"/>
    </location>
</feature>
<dbReference type="Pfam" id="PF00168">
    <property type="entry name" value="C2"/>
    <property type="match status" value="1"/>
</dbReference>
<feature type="compositionally biased region" description="Polar residues" evidence="11">
    <location>
        <begin position="225"/>
        <end position="239"/>
    </location>
</feature>
<feature type="domain" description="FIP-RBD" evidence="13">
    <location>
        <begin position="1211"/>
        <end position="1273"/>
    </location>
</feature>
<dbReference type="KEGG" id="rbb:108513583"/>
<reference evidence="14" key="2">
    <citation type="submission" date="2025-08" db="UniProtKB">
        <authorList>
            <consortium name="Ensembl"/>
        </authorList>
    </citation>
    <scope>IDENTIFICATION</scope>
</reference>
<evidence type="ECO:0000256" key="7">
    <source>
        <dbReference type="ARBA" id="ARBA00023329"/>
    </source>
</evidence>
<dbReference type="Gene3D" id="1.20.5.2440">
    <property type="match status" value="1"/>
</dbReference>
<dbReference type="GO" id="GO:0015031">
    <property type="term" value="P:protein transport"/>
    <property type="evidence" value="ECO:0007669"/>
    <property type="project" value="UniProtKB-KW"/>
</dbReference>
<evidence type="ECO:0000313" key="14">
    <source>
        <dbReference type="Ensembl" id="ENSRBIP00000027163.1"/>
    </source>
</evidence>
<keyword evidence="6" id="KW-0653">Protein transport</keyword>
<dbReference type="PANTHER" id="PTHR15746">
    <property type="entry name" value="RAB11-RELATED"/>
    <property type="match status" value="1"/>
</dbReference>
<dbReference type="GO" id="GO:0031267">
    <property type="term" value="F:small GTPase binding"/>
    <property type="evidence" value="ECO:0007669"/>
    <property type="project" value="InterPro"/>
</dbReference>
<evidence type="ECO:0000256" key="2">
    <source>
        <dbReference type="ARBA" id="ARBA00004541"/>
    </source>
</evidence>
<feature type="compositionally biased region" description="Polar residues" evidence="11">
    <location>
        <begin position="639"/>
        <end position="652"/>
    </location>
</feature>
<dbReference type="Gene3D" id="2.60.40.150">
    <property type="entry name" value="C2 domain"/>
    <property type="match status" value="1"/>
</dbReference>
<dbReference type="InterPro" id="IPR037245">
    <property type="entry name" value="FIP-RBD_C_sf"/>
</dbReference>
<name>A0A2K6LUI1_RHIBE</name>
<dbReference type="GO" id="GO:0055037">
    <property type="term" value="C:recycling endosome"/>
    <property type="evidence" value="ECO:0007669"/>
    <property type="project" value="UniProtKB-SubCell"/>
</dbReference>
<dbReference type="InterPro" id="IPR037789">
    <property type="entry name" value="FIP_classI"/>
</dbReference>
<evidence type="ECO:0000256" key="6">
    <source>
        <dbReference type="ARBA" id="ARBA00022927"/>
    </source>
</evidence>
<dbReference type="RefSeq" id="XP_017704873.1">
    <property type="nucleotide sequence ID" value="XM_017849384.1"/>
</dbReference>
<feature type="domain" description="C2" evidence="12">
    <location>
        <begin position="1"/>
        <end position="126"/>
    </location>
</feature>
<dbReference type="SMART" id="SM00239">
    <property type="entry name" value="C2"/>
    <property type="match status" value="1"/>
</dbReference>
<evidence type="ECO:0000256" key="4">
    <source>
        <dbReference type="ARBA" id="ARBA00022553"/>
    </source>
</evidence>
<dbReference type="Ensembl" id="ENSRBIT00000051090.1">
    <property type="protein sequence ID" value="ENSRBIP00000027163.1"/>
    <property type="gene ID" value="ENSRBIG00000037446.1"/>
</dbReference>
<dbReference type="InterPro" id="IPR000008">
    <property type="entry name" value="C2_dom"/>
</dbReference>
<keyword evidence="15" id="KW-1185">Reference proteome</keyword>
<feature type="region of interest" description="Disordered" evidence="11">
    <location>
        <begin position="120"/>
        <end position="141"/>
    </location>
</feature>
<sequence length="1283" mass="137250">MSLMASAGRGLGAVWSPTHVQVTVLQARGLRAKGPGGTSDAYAVIQVGKEKYATSVSERSLGAPVWREEATFELPPLLSSGPAAAATLQLTVLHRALLGLDKFLGRAEVDLRHLHRDQGRKKTQWYKLKSKPGKKDKERGEIEVDIQFMRNNMTASMFDLSMKDKSRNPFGKLKDKIKGKNKDSGSDTASAIIPSTTPSVDSDDESVGKDKKKKSKIKTLFSKSNLQKTPLSQSMSVLPTSKPEKVLLRPGDFQSQWDEDDNEDESSSASDVMSHKRTASTDLKQLNQVNFTLPKKEGLSFLGGLRSKNDVLSRSNVCINGNHVYLEQPEGKGETKDSSPSSSPSPRGFRKKHLFSSTENLAAGSWKEPAEGGGLSSDRQFSESSAKDSFKSMTLPSYRPAPLVSGDLRENMAPANSEATKEAKESKKPESRRSSLLSLMTGKKDVAKSSEGENPLTVLGREKEGMLMGVKPGEDASGPAEDLVRRSEKDTAAVVSRQGSSLNPFEDVQITEPEAEPESKSEPKPPISSPRAPQTRAVKPRLEVSPEAQPTARLPSPTDSPSSLPPLPSSSGQAPVPSELGHGTDTQSSESPSVFSSLSSPIAAPISTSTPIESCPLIDRGQAKSEEPPLLPKAEMQMESLTPVPNSGSSALGSLFKQPSIPVNKGTENSLMGRTHATGTEKNTSSLELEESLPEQPETGRQEEELPRFPRKKQDYSPSSGEAQEVPSAFSLSSDRAASPVGELVAGGDRDLESQAGSLVGSKARDAVEEAAPPLPMGESVPSIDSTMQKLEEMGLNLHEGQKKTKKRVSFSEQLFTEGVVERAVPLVEGHSSCTQELTPAWAVAGNTSGGEPPRSPHTEDSERESVTTPGPATCGAPASPAGHLRLPSQEESFCEAPMSEASSAKDTPLFRMEGEDALVTQYQSKASDHEGLLSDPLSDLPLVSDFKSPIVADLNLSLPSIPEVASDDERIDQVEDDRDQVEIDGETAKSSTLDIGASSLSLVVPCPERGKGPSGKADRLALGEGLRDFSLQAPKASVTAPSEQTTEFGIHKSHLGKSSSLDEQLPGPSGGEEEKLMGNGSPSPPPGTSLDNPVPSPSPSELFPATHSFPSSAHSDTHHTSTAESQKKATAEGSAGRVENFGKRKPLLQAWVSPSETHPVSAQPGAETGSAKHRLHPVKPMNATTTKVANSSLGTATIISENLNNEAMMKKYSPSDPAFAYAQLTHDELIQLVLKQKETISKKEFQVRELEDYIDNLLVRVMEETPNILRVPTQVGKKAGKM</sequence>
<dbReference type="Proteomes" id="UP000233180">
    <property type="component" value="Unassembled WGS sequence"/>
</dbReference>
<evidence type="ECO:0000259" key="13">
    <source>
        <dbReference type="PROSITE" id="PS51511"/>
    </source>
</evidence>
<dbReference type="FunFam" id="1.20.5.2440:FF:000002">
    <property type="entry name" value="rab11 family-interacting protein 2 isoform X1"/>
    <property type="match status" value="1"/>
</dbReference>
<dbReference type="PANTHER" id="PTHR15746:SF22">
    <property type="entry name" value="RAB11 FAMILY-INTERACTING PROTEIN 1"/>
    <property type="match status" value="1"/>
</dbReference>
<feature type="compositionally biased region" description="Polar residues" evidence="11">
    <location>
        <begin position="666"/>
        <end position="684"/>
    </location>
</feature>
<feature type="compositionally biased region" description="Basic and acidic residues" evidence="11">
    <location>
        <begin position="442"/>
        <end position="451"/>
    </location>
</feature>
<feature type="region of interest" description="Disordered" evidence="11">
    <location>
        <begin position="1033"/>
        <end position="1141"/>
    </location>
</feature>
<dbReference type="InterPro" id="IPR035892">
    <property type="entry name" value="C2_domain_sf"/>
</dbReference>
<keyword evidence="7" id="KW-0968">Cytoplasmic vesicle</keyword>
<evidence type="ECO:0000256" key="8">
    <source>
        <dbReference type="ARBA" id="ARBA00058895"/>
    </source>
</evidence>
<feature type="compositionally biased region" description="Basic residues" evidence="11">
    <location>
        <begin position="120"/>
        <end position="132"/>
    </location>
</feature>
<accession>A0AAJ7DG72</accession>
<feature type="region of interest" description="Disordered" evidence="11">
    <location>
        <begin position="161"/>
        <end position="281"/>
    </location>
</feature>
<dbReference type="PROSITE" id="PS51511">
    <property type="entry name" value="FIP_RBD"/>
    <property type="match status" value="1"/>
</dbReference>
<feature type="compositionally biased region" description="Basic and acidic residues" evidence="11">
    <location>
        <begin position="482"/>
        <end position="491"/>
    </location>
</feature>
<feature type="compositionally biased region" description="Acidic residues" evidence="11">
    <location>
        <begin position="257"/>
        <end position="266"/>
    </location>
</feature>
<dbReference type="InterPro" id="IPR019018">
    <property type="entry name" value="Rab-bd_FIP-RBD"/>
</dbReference>
<dbReference type="GO" id="GO:0005829">
    <property type="term" value="C:cytosol"/>
    <property type="evidence" value="ECO:0007669"/>
    <property type="project" value="Ensembl"/>
</dbReference>
<feature type="compositionally biased region" description="Basic and acidic residues" evidence="11">
    <location>
        <begin position="855"/>
        <end position="866"/>
    </location>
</feature>
<feature type="compositionally biased region" description="Basic and acidic residues" evidence="11">
    <location>
        <begin position="161"/>
        <end position="185"/>
    </location>
</feature>
<evidence type="ECO:0000313" key="15">
    <source>
        <dbReference type="Proteomes" id="UP000233180"/>
    </source>
</evidence>
<evidence type="ECO:0000256" key="5">
    <source>
        <dbReference type="ARBA" id="ARBA00022753"/>
    </source>
</evidence>
<reference evidence="14" key="3">
    <citation type="submission" date="2025-09" db="UniProtKB">
        <authorList>
            <consortium name="Ensembl"/>
        </authorList>
    </citation>
    <scope>IDENTIFICATION</scope>
</reference>
<feature type="compositionally biased region" description="Basic and acidic residues" evidence="11">
    <location>
        <begin position="1116"/>
        <end position="1131"/>
    </location>
</feature>
<dbReference type="FunFam" id="2.60.40.150:FF:000077">
    <property type="entry name" value="rab11 family-interacting protein 1 isoform X1"/>
    <property type="match status" value="1"/>
</dbReference>